<accession>A0A9P0N3V5</accession>
<evidence type="ECO:0000313" key="2">
    <source>
        <dbReference type="Proteomes" id="UP001153321"/>
    </source>
</evidence>
<dbReference type="Proteomes" id="UP001153321">
    <property type="component" value="Chromosome 18"/>
</dbReference>
<evidence type="ECO:0000313" key="1">
    <source>
        <dbReference type="EMBL" id="CAH1638903.1"/>
    </source>
</evidence>
<reference evidence="1" key="1">
    <citation type="submission" date="2022-02" db="EMBL/GenBank/DDBJ databases">
        <authorList>
            <person name="King R."/>
        </authorList>
    </citation>
    <scope>NUCLEOTIDE SEQUENCE</scope>
</reference>
<dbReference type="EMBL" id="LR824549">
    <property type="protein sequence ID" value="CAH1638903.1"/>
    <property type="molecule type" value="Genomic_DNA"/>
</dbReference>
<dbReference type="AlphaFoldDB" id="A0A9P0N3V5"/>
<gene>
    <name evidence="1" type="ORF">SPLIT_LOCUS4261</name>
</gene>
<organism evidence="1 2">
    <name type="scientific">Spodoptera littoralis</name>
    <name type="common">Egyptian cotton leafworm</name>
    <dbReference type="NCBI Taxonomy" id="7109"/>
    <lineage>
        <taxon>Eukaryota</taxon>
        <taxon>Metazoa</taxon>
        <taxon>Ecdysozoa</taxon>
        <taxon>Arthropoda</taxon>
        <taxon>Hexapoda</taxon>
        <taxon>Insecta</taxon>
        <taxon>Pterygota</taxon>
        <taxon>Neoptera</taxon>
        <taxon>Endopterygota</taxon>
        <taxon>Lepidoptera</taxon>
        <taxon>Glossata</taxon>
        <taxon>Ditrysia</taxon>
        <taxon>Noctuoidea</taxon>
        <taxon>Noctuidae</taxon>
        <taxon>Amphipyrinae</taxon>
        <taxon>Spodoptera</taxon>
    </lineage>
</organism>
<keyword evidence="2" id="KW-1185">Reference proteome</keyword>
<proteinExistence type="predicted"/>
<protein>
    <submittedName>
        <fullName evidence="1">Uncharacterized protein</fullName>
    </submittedName>
</protein>
<name>A0A9P0N3V5_SPOLI</name>
<sequence length="40" mass="4521">MKHNASIASRRFSVRPWYHSSRPGAFVPKHGAPTLQNIFA</sequence>